<feature type="compositionally biased region" description="Polar residues" evidence="1">
    <location>
        <begin position="268"/>
        <end position="278"/>
    </location>
</feature>
<name>A0A9P4YDD7_CRYP1</name>
<dbReference type="Proteomes" id="UP000803844">
    <property type="component" value="Unassembled WGS sequence"/>
</dbReference>
<gene>
    <name evidence="2" type="ORF">M406DRAFT_326336</name>
</gene>
<feature type="region of interest" description="Disordered" evidence="1">
    <location>
        <begin position="238"/>
        <end position="289"/>
    </location>
</feature>
<evidence type="ECO:0000256" key="1">
    <source>
        <dbReference type="SAM" id="MobiDB-lite"/>
    </source>
</evidence>
<feature type="compositionally biased region" description="Acidic residues" evidence="1">
    <location>
        <begin position="164"/>
        <end position="175"/>
    </location>
</feature>
<comment type="caution">
    <text evidence="2">The sequence shown here is derived from an EMBL/GenBank/DDBJ whole genome shotgun (WGS) entry which is preliminary data.</text>
</comment>
<accession>A0A9P4YDD7</accession>
<feature type="compositionally biased region" description="Low complexity" evidence="1">
    <location>
        <begin position="108"/>
        <end position="123"/>
    </location>
</feature>
<keyword evidence="3" id="KW-1185">Reference proteome</keyword>
<sequence length="289" mass="31533">MVANFRTYEGQLRLLTAVIAAHPELKLNYKELAKHFGSDWSESGVEHFFRPIKKNAKEIQGLVRRGEDAANYDHKLIHKYFGDSTPDGIQFQFRAIKKDAENLKQARGSSGSTAPATPSSSGPKTPRTGGSRKRAAPSTGKSTSTKKQKGSSVKFSGILNPSVADDDDDDNDSSDNEFPPIEMTPTKSGIRINHEKMAAHERAMGITYPKDTPALDPTQTITSDDEDEVRILTPADARTSFPSKKPDAQAMAVDGKDASQTSDHDSSGLFSAYTTEPTAQEFANYDDEC</sequence>
<dbReference type="AlphaFoldDB" id="A0A9P4YDD7"/>
<feature type="region of interest" description="Disordered" evidence="1">
    <location>
        <begin position="103"/>
        <end position="187"/>
    </location>
</feature>
<dbReference type="EMBL" id="MU032344">
    <property type="protein sequence ID" value="KAF3770924.1"/>
    <property type="molecule type" value="Genomic_DNA"/>
</dbReference>
<protein>
    <submittedName>
        <fullName evidence="2">Uncharacterized protein</fullName>
    </submittedName>
</protein>
<evidence type="ECO:0000313" key="2">
    <source>
        <dbReference type="EMBL" id="KAF3770924.1"/>
    </source>
</evidence>
<organism evidence="2 3">
    <name type="scientific">Cryphonectria parasitica (strain ATCC 38755 / EP155)</name>
    <dbReference type="NCBI Taxonomy" id="660469"/>
    <lineage>
        <taxon>Eukaryota</taxon>
        <taxon>Fungi</taxon>
        <taxon>Dikarya</taxon>
        <taxon>Ascomycota</taxon>
        <taxon>Pezizomycotina</taxon>
        <taxon>Sordariomycetes</taxon>
        <taxon>Sordariomycetidae</taxon>
        <taxon>Diaporthales</taxon>
        <taxon>Cryphonectriaceae</taxon>
        <taxon>Cryphonectria-Endothia species complex</taxon>
        <taxon>Cryphonectria</taxon>
    </lineage>
</organism>
<reference evidence="2" key="1">
    <citation type="journal article" date="2020" name="Phytopathology">
        <title>Genome sequence of the chestnut blight fungus Cryphonectria parasitica EP155: A fundamental resource for an archetypical invasive plant pathogen.</title>
        <authorList>
            <person name="Crouch J.A."/>
            <person name="Dawe A."/>
            <person name="Aerts A."/>
            <person name="Barry K."/>
            <person name="Churchill A.C.L."/>
            <person name="Grimwood J."/>
            <person name="Hillman B."/>
            <person name="Milgroom M.G."/>
            <person name="Pangilinan J."/>
            <person name="Smith M."/>
            <person name="Salamov A."/>
            <person name="Schmutz J."/>
            <person name="Yadav J."/>
            <person name="Grigoriev I.V."/>
            <person name="Nuss D."/>
        </authorList>
    </citation>
    <scope>NUCLEOTIDE SEQUENCE</scope>
    <source>
        <strain evidence="2">EP155</strain>
    </source>
</reference>
<dbReference type="GeneID" id="63837200"/>
<feature type="compositionally biased region" description="Basic and acidic residues" evidence="1">
    <location>
        <begin position="254"/>
        <end position="266"/>
    </location>
</feature>
<dbReference type="RefSeq" id="XP_040781885.1">
    <property type="nucleotide sequence ID" value="XM_040920071.1"/>
</dbReference>
<proteinExistence type="predicted"/>
<dbReference type="OrthoDB" id="4828117at2759"/>
<evidence type="ECO:0000313" key="3">
    <source>
        <dbReference type="Proteomes" id="UP000803844"/>
    </source>
</evidence>